<organism evidence="6 7">
    <name type="scientific">Desulfitobacterium metallireducens DSM 15288</name>
    <dbReference type="NCBI Taxonomy" id="871968"/>
    <lineage>
        <taxon>Bacteria</taxon>
        <taxon>Bacillati</taxon>
        <taxon>Bacillota</taxon>
        <taxon>Clostridia</taxon>
        <taxon>Eubacteriales</taxon>
        <taxon>Desulfitobacteriaceae</taxon>
        <taxon>Desulfitobacterium</taxon>
    </lineage>
</organism>
<dbReference type="InterPro" id="IPR050301">
    <property type="entry name" value="NTE"/>
</dbReference>
<dbReference type="Pfam" id="PF01734">
    <property type="entry name" value="Patatin"/>
    <property type="match status" value="1"/>
</dbReference>
<accession>W0EFC0</accession>
<evidence type="ECO:0000256" key="1">
    <source>
        <dbReference type="ARBA" id="ARBA00022801"/>
    </source>
</evidence>
<dbReference type="GO" id="GO:0016042">
    <property type="term" value="P:lipid catabolic process"/>
    <property type="evidence" value="ECO:0007669"/>
    <property type="project" value="UniProtKB-UniRule"/>
</dbReference>
<feature type="active site" description="Nucleophile" evidence="4">
    <location>
        <position position="45"/>
    </location>
</feature>
<keyword evidence="3 4" id="KW-0443">Lipid metabolism</keyword>
<dbReference type="RefSeq" id="WP_006716957.1">
    <property type="nucleotide sequence ID" value="NZ_CP007032.1"/>
</dbReference>
<dbReference type="CDD" id="cd07208">
    <property type="entry name" value="Pat_hypo_Ecoli_yjju_like"/>
    <property type="match status" value="1"/>
</dbReference>
<dbReference type="AlphaFoldDB" id="W0EFC0"/>
<evidence type="ECO:0000259" key="5">
    <source>
        <dbReference type="PROSITE" id="PS51635"/>
    </source>
</evidence>
<dbReference type="STRING" id="871968.DESME_15000"/>
<feature type="short sequence motif" description="DGA/G" evidence="4">
    <location>
        <begin position="170"/>
        <end position="172"/>
    </location>
</feature>
<dbReference type="PANTHER" id="PTHR14226">
    <property type="entry name" value="NEUROPATHY TARGET ESTERASE/SWISS CHEESE D.MELANOGASTER"/>
    <property type="match status" value="1"/>
</dbReference>
<name>W0EFC0_9FIRM</name>
<dbReference type="PROSITE" id="PS51635">
    <property type="entry name" value="PNPLA"/>
    <property type="match status" value="1"/>
</dbReference>
<dbReference type="InterPro" id="IPR045943">
    <property type="entry name" value="DUF6363"/>
</dbReference>
<feature type="domain" description="PNPLA" evidence="5">
    <location>
        <begin position="12"/>
        <end position="183"/>
    </location>
</feature>
<keyword evidence="1 4" id="KW-0378">Hydrolase</keyword>
<comment type="caution">
    <text evidence="4">Lacks conserved residue(s) required for the propagation of feature annotation.</text>
</comment>
<evidence type="ECO:0000256" key="2">
    <source>
        <dbReference type="ARBA" id="ARBA00022963"/>
    </source>
</evidence>
<keyword evidence="2 4" id="KW-0442">Lipid degradation</keyword>
<keyword evidence="7" id="KW-1185">Reference proteome</keyword>
<dbReference type="GO" id="GO:0016787">
    <property type="term" value="F:hydrolase activity"/>
    <property type="evidence" value="ECO:0007669"/>
    <property type="project" value="UniProtKB-UniRule"/>
</dbReference>
<dbReference type="SUPFAM" id="SSF52151">
    <property type="entry name" value="FabD/lysophospholipase-like"/>
    <property type="match status" value="1"/>
</dbReference>
<dbReference type="Gene3D" id="3.40.1090.10">
    <property type="entry name" value="Cytosolic phospholipase A2 catalytic domain"/>
    <property type="match status" value="2"/>
</dbReference>
<feature type="active site" description="Proton acceptor" evidence="4">
    <location>
        <position position="170"/>
    </location>
</feature>
<dbReference type="PANTHER" id="PTHR14226:SF25">
    <property type="entry name" value="PHOSPHOESTERASE"/>
    <property type="match status" value="1"/>
</dbReference>
<evidence type="ECO:0000313" key="6">
    <source>
        <dbReference type="EMBL" id="AHF08188.1"/>
    </source>
</evidence>
<sequence>MEIINNIKDTALILEGGGMRASYTAGFLNNLLENEIYFDYVAGISAGSTHSVNYLSRDVQRTKRSFVDLVLDPSFGGWKSFFRGEGFFNSQYIYEETSYPDASLPFDFKTFMANPAQLRIGTFERDSGEIKYYAKDDIHDIQDLMKIVRSSSSMPIFMPPTYYGEHYYIDGGLGGGIALDIAKRDGMKKFFVVLTREKGYRKSPVKFKGAIKAYYRKYPLVVEAMINRYVLYNQTLEELEELESEGKAFLVYPEIMPVANREINFKKLSKSYELGYAQGKRDLHRWKDFLC</sequence>
<gene>
    <name evidence="6" type="ORF">DESME_15000</name>
</gene>
<evidence type="ECO:0000256" key="3">
    <source>
        <dbReference type="ARBA" id="ARBA00023098"/>
    </source>
</evidence>
<evidence type="ECO:0000256" key="4">
    <source>
        <dbReference type="PROSITE-ProRule" id="PRU01161"/>
    </source>
</evidence>
<dbReference type="InterPro" id="IPR002641">
    <property type="entry name" value="PNPLA_dom"/>
</dbReference>
<dbReference type="KEGG" id="dmt:DESME_15000"/>
<dbReference type="OrthoDB" id="9802424at2"/>
<dbReference type="EMBL" id="CP007032">
    <property type="protein sequence ID" value="AHF08188.1"/>
    <property type="molecule type" value="Genomic_DNA"/>
</dbReference>
<feature type="short sequence motif" description="GXSXG" evidence="4">
    <location>
        <begin position="43"/>
        <end position="47"/>
    </location>
</feature>
<dbReference type="HOGENOM" id="CLU_048271_1_1_9"/>
<proteinExistence type="predicted"/>
<dbReference type="InterPro" id="IPR037483">
    <property type="entry name" value="YjjU-like"/>
</dbReference>
<dbReference type="Proteomes" id="UP000010847">
    <property type="component" value="Chromosome"/>
</dbReference>
<dbReference type="eggNOG" id="COG4667">
    <property type="taxonomic scope" value="Bacteria"/>
</dbReference>
<reference evidence="6 7" key="1">
    <citation type="submission" date="2013-12" db="EMBL/GenBank/DDBJ databases">
        <authorList>
            <consortium name="DOE Joint Genome Institute"/>
            <person name="Smidt H."/>
            <person name="Huntemann M."/>
            <person name="Han J."/>
            <person name="Chen A."/>
            <person name="Kyrpides N."/>
            <person name="Mavromatis K."/>
            <person name="Markowitz V."/>
            <person name="Palaniappan K."/>
            <person name="Ivanova N."/>
            <person name="Schaumberg A."/>
            <person name="Pati A."/>
            <person name="Liolios K."/>
            <person name="Nordberg H.P."/>
            <person name="Cantor M.N."/>
            <person name="Hua S.X."/>
            <person name="Woyke T."/>
        </authorList>
    </citation>
    <scope>NUCLEOTIDE SEQUENCE [LARGE SCALE GENOMIC DNA]</scope>
    <source>
        <strain evidence="7">DSM 15288</strain>
    </source>
</reference>
<evidence type="ECO:0000313" key="7">
    <source>
        <dbReference type="Proteomes" id="UP000010847"/>
    </source>
</evidence>
<protein>
    <submittedName>
        <fullName evidence="6">Phospholipase</fullName>
    </submittedName>
</protein>
<dbReference type="Pfam" id="PF19890">
    <property type="entry name" value="DUF6363"/>
    <property type="match status" value="1"/>
</dbReference>
<dbReference type="InterPro" id="IPR016035">
    <property type="entry name" value="Acyl_Trfase/lysoPLipase"/>
</dbReference>